<comment type="caution">
    <text evidence="3">The sequence shown here is derived from an EMBL/GenBank/DDBJ whole genome shotgun (WGS) entry which is preliminary data.</text>
</comment>
<keyword evidence="2" id="KW-0732">Signal</keyword>
<gene>
    <name evidence="3" type="ORF">GG681_15900</name>
</gene>
<proteinExistence type="predicted"/>
<dbReference type="RefSeq" id="WP_153549026.1">
    <property type="nucleotide sequence ID" value="NZ_WIXK01000011.1"/>
</dbReference>
<sequence length="184" mass="18114">MLKNIKVVAAAAALSLAAVSAHAATISGNVQITGGIDLDASTFASNGNVTFAGTSSAQNGSGTLAVVNPNSVALVSDIDFSQVGQTIWTIVTGGFTFSATDFADFDDNEGQFTATGVLSAAGFEDTVALLAFDTVALGGAESYTAQIVSTDAAVAPVPLPAAGFLLVGALGGLAAAGRRKAKKA</sequence>
<reference evidence="3 4" key="1">
    <citation type="submission" date="2019-10" db="EMBL/GenBank/DDBJ databases">
        <title>Epibacterium sp. nov., isolated from seawater.</title>
        <authorList>
            <person name="Zhang X."/>
            <person name="Li N."/>
        </authorList>
    </citation>
    <scope>NUCLEOTIDE SEQUENCE [LARGE SCALE GENOMIC DNA]</scope>
    <source>
        <strain evidence="3 4">SM1969</strain>
    </source>
</reference>
<feature type="transmembrane region" description="Helical" evidence="1">
    <location>
        <begin position="157"/>
        <end position="176"/>
    </location>
</feature>
<protein>
    <submittedName>
        <fullName evidence="3">VPLPA-CTERM sorting domain-containing protein</fullName>
    </submittedName>
</protein>
<organism evidence="3 4">
    <name type="scientific">Tritonibacter aquimaris</name>
    <dbReference type="NCBI Taxonomy" id="2663379"/>
    <lineage>
        <taxon>Bacteria</taxon>
        <taxon>Pseudomonadati</taxon>
        <taxon>Pseudomonadota</taxon>
        <taxon>Alphaproteobacteria</taxon>
        <taxon>Rhodobacterales</taxon>
        <taxon>Paracoccaceae</taxon>
        <taxon>Tritonibacter</taxon>
    </lineage>
</organism>
<dbReference type="NCBIfam" id="TIGR03370">
    <property type="entry name" value="VPLPA-CTERM"/>
    <property type="match status" value="1"/>
</dbReference>
<keyword evidence="1" id="KW-0812">Transmembrane</keyword>
<dbReference type="Proteomes" id="UP000436694">
    <property type="component" value="Unassembled WGS sequence"/>
</dbReference>
<keyword evidence="1" id="KW-0472">Membrane</keyword>
<accession>A0A844ANQ6</accession>
<keyword evidence="1" id="KW-1133">Transmembrane helix</keyword>
<evidence type="ECO:0000256" key="2">
    <source>
        <dbReference type="SAM" id="SignalP"/>
    </source>
</evidence>
<evidence type="ECO:0000313" key="4">
    <source>
        <dbReference type="Proteomes" id="UP000436694"/>
    </source>
</evidence>
<dbReference type="AlphaFoldDB" id="A0A844ANQ6"/>
<feature type="signal peptide" evidence="2">
    <location>
        <begin position="1"/>
        <end position="23"/>
    </location>
</feature>
<dbReference type="EMBL" id="WIXK01000011">
    <property type="protein sequence ID" value="MQY44129.1"/>
    <property type="molecule type" value="Genomic_DNA"/>
</dbReference>
<dbReference type="InterPro" id="IPR022472">
    <property type="entry name" value="VPLPA-CTERM"/>
</dbReference>
<name>A0A844ANQ6_9RHOB</name>
<evidence type="ECO:0000256" key="1">
    <source>
        <dbReference type="SAM" id="Phobius"/>
    </source>
</evidence>
<keyword evidence="4" id="KW-1185">Reference proteome</keyword>
<evidence type="ECO:0000313" key="3">
    <source>
        <dbReference type="EMBL" id="MQY44129.1"/>
    </source>
</evidence>
<feature type="chain" id="PRO_5032628184" evidence="2">
    <location>
        <begin position="24"/>
        <end position="184"/>
    </location>
</feature>